<protein>
    <submittedName>
        <fullName evidence="1">Uncharacterized protein</fullName>
    </submittedName>
</protein>
<keyword evidence="2" id="KW-1185">Reference proteome</keyword>
<reference evidence="2" key="1">
    <citation type="journal article" date="2019" name="Int. J. Syst. Evol. Microbiol.">
        <title>The Global Catalogue of Microorganisms (GCM) 10K type strain sequencing project: providing services to taxonomists for standard genome sequencing and annotation.</title>
        <authorList>
            <consortium name="The Broad Institute Genomics Platform"/>
            <consortium name="The Broad Institute Genome Sequencing Center for Infectious Disease"/>
            <person name="Wu L."/>
            <person name="Ma J."/>
        </authorList>
    </citation>
    <scope>NUCLEOTIDE SEQUENCE [LARGE SCALE GENOMIC DNA]</scope>
    <source>
        <strain evidence="2">CCUG 56331</strain>
    </source>
</reference>
<evidence type="ECO:0000313" key="1">
    <source>
        <dbReference type="EMBL" id="MFC5540524.1"/>
    </source>
</evidence>
<comment type="caution">
    <text evidence="1">The sequence shown here is derived from an EMBL/GenBank/DDBJ whole genome shotgun (WGS) entry which is preliminary data.</text>
</comment>
<name>A0ABW0R6X0_9BACL</name>
<evidence type="ECO:0000313" key="2">
    <source>
        <dbReference type="Proteomes" id="UP001595978"/>
    </source>
</evidence>
<gene>
    <name evidence="1" type="ORF">ACFPOH_01775</name>
</gene>
<proteinExistence type="predicted"/>
<dbReference type="Proteomes" id="UP001595978">
    <property type="component" value="Unassembled WGS sequence"/>
</dbReference>
<dbReference type="RefSeq" id="WP_342469269.1">
    <property type="nucleotide sequence ID" value="NZ_JBHSNQ010000018.1"/>
</dbReference>
<organism evidence="1 2">
    <name type="scientific">Ureibacillus suwonensis</name>
    <dbReference type="NCBI Taxonomy" id="313007"/>
    <lineage>
        <taxon>Bacteria</taxon>
        <taxon>Bacillati</taxon>
        <taxon>Bacillota</taxon>
        <taxon>Bacilli</taxon>
        <taxon>Bacillales</taxon>
        <taxon>Caryophanaceae</taxon>
        <taxon>Ureibacillus</taxon>
    </lineage>
</organism>
<dbReference type="EMBL" id="JBHSNQ010000018">
    <property type="protein sequence ID" value="MFC5540524.1"/>
    <property type="molecule type" value="Genomic_DNA"/>
</dbReference>
<accession>A0ABW0R6X0</accession>
<sequence>MYGNFNWLKSPPSRWTDALSIGWPESAELSFPISSRGDIAQYEAKYLYRDGPYSAFGWQTGKSATQPDKVASLSGVGFRFNLKSGIGFTEHKGYVGQYLYTKKSQGLFNVLVRYGHYTISLSPSFTVYPSVGLAVTPVLRNTTLNSYAVLSW</sequence>